<proteinExistence type="predicted"/>
<feature type="region of interest" description="Disordered" evidence="1">
    <location>
        <begin position="174"/>
        <end position="201"/>
    </location>
</feature>
<evidence type="ECO:0000313" key="3">
    <source>
        <dbReference type="EMBL" id="KAK4536729.1"/>
    </source>
</evidence>
<dbReference type="Gene3D" id="3.90.190.10">
    <property type="entry name" value="Protein tyrosine phosphatase superfamily"/>
    <property type="match status" value="1"/>
</dbReference>
<dbReference type="Proteomes" id="UP001301350">
    <property type="component" value="Unassembled WGS sequence"/>
</dbReference>
<dbReference type="InterPro" id="IPR055214">
    <property type="entry name" value="PTP-NADK"/>
</dbReference>
<feature type="domain" description="Tyrosine specific protein phosphatases" evidence="2">
    <location>
        <begin position="430"/>
        <end position="475"/>
    </location>
</feature>
<dbReference type="AlphaFoldDB" id="A0AAV9IWS6"/>
<gene>
    <name evidence="3" type="ORF">CDCA_CDCA09G2754</name>
</gene>
<organism evidence="3 4">
    <name type="scientific">Cyanidium caldarium</name>
    <name type="common">Red alga</name>
    <dbReference type="NCBI Taxonomy" id="2771"/>
    <lineage>
        <taxon>Eukaryota</taxon>
        <taxon>Rhodophyta</taxon>
        <taxon>Bangiophyceae</taxon>
        <taxon>Cyanidiales</taxon>
        <taxon>Cyanidiaceae</taxon>
        <taxon>Cyanidium</taxon>
    </lineage>
</organism>
<dbReference type="InterPro" id="IPR029021">
    <property type="entry name" value="Prot-tyrosine_phosphatase-like"/>
</dbReference>
<dbReference type="InterPro" id="IPR000387">
    <property type="entry name" value="Tyr_Pase_dom"/>
</dbReference>
<comment type="caution">
    <text evidence="3">The sequence shown here is derived from an EMBL/GenBank/DDBJ whole genome shotgun (WGS) entry which is preliminary data.</text>
</comment>
<dbReference type="Pfam" id="PF22741">
    <property type="entry name" value="PTP-NADK"/>
    <property type="match status" value="1"/>
</dbReference>
<dbReference type="PROSITE" id="PS50056">
    <property type="entry name" value="TYR_PHOSPHATASE_2"/>
    <property type="match status" value="1"/>
</dbReference>
<evidence type="ECO:0000256" key="1">
    <source>
        <dbReference type="SAM" id="MobiDB-lite"/>
    </source>
</evidence>
<evidence type="ECO:0000313" key="4">
    <source>
        <dbReference type="Proteomes" id="UP001301350"/>
    </source>
</evidence>
<name>A0AAV9IWS6_CYACA</name>
<reference evidence="3 4" key="1">
    <citation type="submission" date="2022-07" db="EMBL/GenBank/DDBJ databases">
        <title>Genome-wide signatures of adaptation to extreme environments.</title>
        <authorList>
            <person name="Cho C.H."/>
            <person name="Yoon H.S."/>
        </authorList>
    </citation>
    <scope>NUCLEOTIDE SEQUENCE [LARGE SCALE GENOMIC DNA]</scope>
    <source>
        <strain evidence="3 4">DBV 063 E5</strain>
    </source>
</reference>
<accession>A0AAV9IWS6</accession>
<dbReference type="InterPro" id="IPR050561">
    <property type="entry name" value="PTP"/>
</dbReference>
<evidence type="ECO:0000259" key="2">
    <source>
        <dbReference type="PROSITE" id="PS50056"/>
    </source>
</evidence>
<protein>
    <recommendedName>
        <fullName evidence="2">Tyrosine specific protein phosphatases domain-containing protein</fullName>
    </recommendedName>
</protein>
<dbReference type="SUPFAM" id="SSF52799">
    <property type="entry name" value="(Phosphotyrosine protein) phosphatases II"/>
    <property type="match status" value="1"/>
</dbReference>
<dbReference type="EMBL" id="JANCYW010000009">
    <property type="protein sequence ID" value="KAK4536729.1"/>
    <property type="molecule type" value="Genomic_DNA"/>
</dbReference>
<keyword evidence="4" id="KW-1185">Reference proteome</keyword>
<feature type="compositionally biased region" description="Low complexity" evidence="1">
    <location>
        <begin position="174"/>
        <end position="192"/>
    </location>
</feature>
<sequence length="517" mass="57176">MCEAFRMPRATSASRGNAVASLREGRPSGTVGLTTDTLDDMALELIRAKQLASGDQVRRNEAIVRVKAQLVRLVAQDLSDRIRWSLLRHTASGVQAPVDALLLELEALACSLHESARRAVAPADRPRLKADMRQVLWELRTALDPLQPPELIRTMVEELRSALMDNSYEKWSVSPTATTTTTTSMPTPDAAMSPGTNGTSAHDQVTRHALQLVTQENALMLELLSLRILHQEVQRAVYAYLPQVPEGARAPTMSHLETLNEAAAHLRIGTYRVRGRSRLRQTLGRLHEHLERSLGDCPDTPSGNASAGLPLTIQRPLENLRASLFEETAYAAVALGQPPVLHGESMLLRPRFADIPNFEIVEPATLLRGGQPTAAGMRWLMDYGVRASVDLRGTDRGNQWDAPDSASWGPIRRYHIAIEDFQAPTFAQVLSFVDLVNEASNRPLYVSCKAGIGRTGTMVACWRIAHGASVDQALKQEHLYATDGGGLRQEAFVRSFADRWTRIKGERETKGLFKWER</sequence>
<dbReference type="PANTHER" id="PTHR23339">
    <property type="entry name" value="TYROSINE SPECIFIC PROTEIN PHOSPHATASE AND DUAL SPECIFICITY PROTEIN PHOSPHATASE"/>
    <property type="match status" value="1"/>
</dbReference>